<name>A0A9N9G9P2_9GLOM</name>
<proteinExistence type="predicted"/>
<comment type="caution">
    <text evidence="1">The sequence shown here is derived from an EMBL/GenBank/DDBJ whole genome shotgun (WGS) entry which is preliminary data.</text>
</comment>
<feature type="non-terminal residue" evidence="1">
    <location>
        <position position="84"/>
    </location>
</feature>
<protein>
    <submittedName>
        <fullName evidence="1">3958_t:CDS:1</fullName>
    </submittedName>
</protein>
<gene>
    <name evidence="1" type="ORF">AGERDE_LOCUS8617</name>
</gene>
<keyword evidence="2" id="KW-1185">Reference proteome</keyword>
<evidence type="ECO:0000313" key="2">
    <source>
        <dbReference type="Proteomes" id="UP000789831"/>
    </source>
</evidence>
<evidence type="ECO:0000313" key="1">
    <source>
        <dbReference type="EMBL" id="CAG8591228.1"/>
    </source>
</evidence>
<sequence>KLAYENSKSQKIRMLFGKDGVGIDKISKLPTVYMPSQALLIVNSKCYQECNFSRIIIGNCHELRLCDFETVTNRDNQRAQNFRP</sequence>
<reference evidence="1" key="1">
    <citation type="submission" date="2021-06" db="EMBL/GenBank/DDBJ databases">
        <authorList>
            <person name="Kallberg Y."/>
            <person name="Tangrot J."/>
            <person name="Rosling A."/>
        </authorList>
    </citation>
    <scope>NUCLEOTIDE SEQUENCE</scope>
    <source>
        <strain evidence="1">MT106</strain>
    </source>
</reference>
<dbReference type="AlphaFoldDB" id="A0A9N9G9P2"/>
<dbReference type="EMBL" id="CAJVPL010001880">
    <property type="protein sequence ID" value="CAG8591228.1"/>
    <property type="molecule type" value="Genomic_DNA"/>
</dbReference>
<organism evidence="1 2">
    <name type="scientific">Ambispora gerdemannii</name>
    <dbReference type="NCBI Taxonomy" id="144530"/>
    <lineage>
        <taxon>Eukaryota</taxon>
        <taxon>Fungi</taxon>
        <taxon>Fungi incertae sedis</taxon>
        <taxon>Mucoromycota</taxon>
        <taxon>Glomeromycotina</taxon>
        <taxon>Glomeromycetes</taxon>
        <taxon>Archaeosporales</taxon>
        <taxon>Ambisporaceae</taxon>
        <taxon>Ambispora</taxon>
    </lineage>
</organism>
<accession>A0A9N9G9P2</accession>
<dbReference type="Proteomes" id="UP000789831">
    <property type="component" value="Unassembled WGS sequence"/>
</dbReference>